<sequence length="377" mass="42479">MPRVHPFYAVKCNDHPIVLRTLAALGLGFDLASKQEIDMILDLGVKPHMTIYANTFKIPNHFKYAAEVGLKTVVFDSACELYKGKEIYPDANYVIRIKHDLQVHDIRVVFGEKYGVAPDLEAPQLLSLARCLGLKVVGVSFHIGSGVGLLNAGAYYSAIEDAKRVFDYGASLGYSFNLLDIGGGFESEYDLPKFAEVINSAINTFFPDPNIKIIAEPGRYFVGTALHLSTNIIAMKEVEHLDPVTGLSYPHYMYILNDGFYGSFKENIVTKKVTIPKILSKKRNRSEKFSSSLWGPTCDPRDLILKYVLLPLADYGDWLIFENMGDYTLTMATNFNRLPLPDVYPVIDQITWTLLKDNHLFENIFTTNDMDKAFFEK</sequence>
<gene>
    <name evidence="15" type="ORF">HHI36_013683</name>
</gene>
<evidence type="ECO:0000256" key="5">
    <source>
        <dbReference type="ARBA" id="ARBA00023239"/>
    </source>
</evidence>
<comment type="caution">
    <text evidence="15">The sequence shown here is derived from an EMBL/GenBank/DDBJ whole genome shotgun (WGS) entry which is preliminary data.</text>
</comment>
<comment type="function">
    <text evidence="8">Catalyzes the first and rate-limiting step of polyamine biosynthesis that converts ornithine into putrescine, which is the precursor for the polyamines, spermidine and spermine. Polyamines are essential for cell proliferation and are implicated in cellular processes, ranging from DNA replication to apoptosis.</text>
</comment>
<dbReference type="PANTHER" id="PTHR11482:SF6">
    <property type="entry name" value="ORNITHINE DECARBOXYLASE 1-RELATED"/>
    <property type="match status" value="1"/>
</dbReference>
<dbReference type="InterPro" id="IPR000183">
    <property type="entry name" value="Orn/DAP/Arg_de-COase"/>
</dbReference>
<evidence type="ECO:0000256" key="4">
    <source>
        <dbReference type="ARBA" id="ARBA00023115"/>
    </source>
</evidence>
<keyword evidence="16" id="KW-1185">Reference proteome</keyword>
<comment type="similarity">
    <text evidence="2 12">Belongs to the Orn/Lys/Arg decarboxylase class-II family.</text>
</comment>
<comment type="catalytic activity">
    <reaction evidence="10">
        <text>L-ornithine + H(+) = putrescine + CO2</text>
        <dbReference type="Rhea" id="RHEA:22964"/>
        <dbReference type="ChEBI" id="CHEBI:15378"/>
        <dbReference type="ChEBI" id="CHEBI:16526"/>
        <dbReference type="ChEBI" id="CHEBI:46911"/>
        <dbReference type="ChEBI" id="CHEBI:326268"/>
        <dbReference type="EC" id="4.1.1.17"/>
    </reaction>
</comment>
<organism evidence="15 16">
    <name type="scientific">Cryptolaemus montrouzieri</name>
    <dbReference type="NCBI Taxonomy" id="559131"/>
    <lineage>
        <taxon>Eukaryota</taxon>
        <taxon>Metazoa</taxon>
        <taxon>Ecdysozoa</taxon>
        <taxon>Arthropoda</taxon>
        <taxon>Hexapoda</taxon>
        <taxon>Insecta</taxon>
        <taxon>Pterygota</taxon>
        <taxon>Neoptera</taxon>
        <taxon>Endopterygota</taxon>
        <taxon>Coleoptera</taxon>
        <taxon>Polyphaga</taxon>
        <taxon>Cucujiformia</taxon>
        <taxon>Coccinelloidea</taxon>
        <taxon>Coccinellidae</taxon>
        <taxon>Scymninae</taxon>
        <taxon>Scymnini</taxon>
        <taxon>Cryptolaemus</taxon>
    </lineage>
</organism>
<keyword evidence="3 11" id="KW-0663">Pyridoxal phosphate</keyword>
<feature type="domain" description="Orn/DAP/Arg decarboxylase 2 C-terminal" evidence="13">
    <location>
        <begin position="224"/>
        <end position="325"/>
    </location>
</feature>
<dbReference type="PRINTS" id="PR01179">
    <property type="entry name" value="ODADCRBXLASE"/>
</dbReference>
<protein>
    <recommendedName>
        <fullName evidence="7">ornithine decarboxylase</fullName>
        <ecNumber evidence="7">4.1.1.17</ecNumber>
    </recommendedName>
</protein>
<feature type="domain" description="Orn/DAP/Arg decarboxylase 2 N-terminal" evidence="14">
    <location>
        <begin position="1"/>
        <end position="223"/>
    </location>
</feature>
<dbReference type="Pfam" id="PF02784">
    <property type="entry name" value="Orn_Arg_deC_N"/>
    <property type="match status" value="1"/>
</dbReference>
<evidence type="ECO:0000256" key="6">
    <source>
        <dbReference type="ARBA" id="ARBA00034115"/>
    </source>
</evidence>
<dbReference type="PRINTS" id="PR01182">
    <property type="entry name" value="ORNDCRBXLASE"/>
</dbReference>
<dbReference type="Gene3D" id="2.40.37.10">
    <property type="entry name" value="Lyase, Ornithine Decarboxylase, Chain A, domain 1"/>
    <property type="match status" value="1"/>
</dbReference>
<dbReference type="FunFam" id="3.20.20.10:FF:000005">
    <property type="entry name" value="Ornithine decarboxylase"/>
    <property type="match status" value="1"/>
</dbReference>
<dbReference type="InterPro" id="IPR009006">
    <property type="entry name" value="Ala_racemase/Decarboxylase_C"/>
</dbReference>
<dbReference type="GO" id="GO:0006596">
    <property type="term" value="P:polyamine biosynthetic process"/>
    <property type="evidence" value="ECO:0007669"/>
    <property type="project" value="UniProtKB-KW"/>
</dbReference>
<evidence type="ECO:0000313" key="16">
    <source>
        <dbReference type="Proteomes" id="UP001516400"/>
    </source>
</evidence>
<dbReference type="Proteomes" id="UP001516400">
    <property type="component" value="Unassembled WGS sequence"/>
</dbReference>
<dbReference type="EMBL" id="JABFTP020000103">
    <property type="protein sequence ID" value="KAL3278352.1"/>
    <property type="molecule type" value="Genomic_DNA"/>
</dbReference>
<keyword evidence="4" id="KW-0620">Polyamine biosynthesis</keyword>
<dbReference type="SUPFAM" id="SSF51419">
    <property type="entry name" value="PLP-binding barrel"/>
    <property type="match status" value="1"/>
</dbReference>
<feature type="active site" description="Proton donor" evidence="11">
    <location>
        <position position="298"/>
    </location>
</feature>
<dbReference type="InterPro" id="IPR002433">
    <property type="entry name" value="Orn_de-COase"/>
</dbReference>
<evidence type="ECO:0000256" key="8">
    <source>
        <dbReference type="ARBA" id="ARBA00037173"/>
    </source>
</evidence>
<accession>A0ABD2NIZ0</accession>
<dbReference type="GO" id="GO:0004586">
    <property type="term" value="F:ornithine decarboxylase activity"/>
    <property type="evidence" value="ECO:0007669"/>
    <property type="project" value="UniProtKB-EC"/>
</dbReference>
<dbReference type="PROSITE" id="PS00878">
    <property type="entry name" value="ODR_DC_2_1"/>
    <property type="match status" value="1"/>
</dbReference>
<dbReference type="Gene3D" id="3.20.20.10">
    <property type="entry name" value="Alanine racemase"/>
    <property type="match status" value="1"/>
</dbReference>
<evidence type="ECO:0000256" key="12">
    <source>
        <dbReference type="RuleBase" id="RU003737"/>
    </source>
</evidence>
<evidence type="ECO:0000259" key="14">
    <source>
        <dbReference type="Pfam" id="PF02784"/>
    </source>
</evidence>
<evidence type="ECO:0000256" key="1">
    <source>
        <dbReference type="ARBA" id="ARBA00001933"/>
    </source>
</evidence>
<dbReference type="PANTHER" id="PTHR11482">
    <property type="entry name" value="ARGININE/DIAMINOPIMELATE/ORNITHINE DECARBOXYLASE"/>
    <property type="match status" value="1"/>
</dbReference>
<evidence type="ECO:0000256" key="3">
    <source>
        <dbReference type="ARBA" id="ARBA00022898"/>
    </source>
</evidence>
<dbReference type="CDD" id="cd00622">
    <property type="entry name" value="PLPDE_III_ODC"/>
    <property type="match status" value="1"/>
</dbReference>
<comment type="cofactor">
    <cofactor evidence="1 11">
        <name>pyridoxal 5'-phosphate</name>
        <dbReference type="ChEBI" id="CHEBI:597326"/>
    </cofactor>
</comment>
<keyword evidence="5" id="KW-0456">Lyase</keyword>
<dbReference type="EC" id="4.1.1.17" evidence="7"/>
<dbReference type="AlphaFoldDB" id="A0ABD2NIZ0"/>
<evidence type="ECO:0000256" key="10">
    <source>
        <dbReference type="ARBA" id="ARBA00049127"/>
    </source>
</evidence>
<comment type="subunit">
    <text evidence="9">Homodimer. Only the dimer is catalytically active, as the active sites are constructed of residues from both monomers.</text>
</comment>
<dbReference type="SUPFAM" id="SSF50621">
    <property type="entry name" value="Alanine racemase C-terminal domain-like"/>
    <property type="match status" value="1"/>
</dbReference>
<evidence type="ECO:0000256" key="11">
    <source>
        <dbReference type="PIRSR" id="PIRSR600183-50"/>
    </source>
</evidence>
<feature type="modified residue" description="N6-(pyridoxal phosphate)lysine" evidence="11">
    <location>
        <position position="11"/>
    </location>
</feature>
<proteinExistence type="inferred from homology"/>
<evidence type="ECO:0000313" key="15">
    <source>
        <dbReference type="EMBL" id="KAL3278352.1"/>
    </source>
</evidence>
<dbReference type="Pfam" id="PF00278">
    <property type="entry name" value="Orn_DAP_Arg_deC"/>
    <property type="match status" value="1"/>
</dbReference>
<dbReference type="InterPro" id="IPR022653">
    <property type="entry name" value="De-COase2_pyr-phos_BS"/>
</dbReference>
<evidence type="ECO:0000256" key="7">
    <source>
        <dbReference type="ARBA" id="ARBA00034138"/>
    </source>
</evidence>
<evidence type="ECO:0000259" key="13">
    <source>
        <dbReference type="Pfam" id="PF00278"/>
    </source>
</evidence>
<dbReference type="InterPro" id="IPR022644">
    <property type="entry name" value="De-COase2_N"/>
</dbReference>
<comment type="pathway">
    <text evidence="6">Amine and polyamine biosynthesis; putrescine biosynthesis via L-ornithine pathway; putrescine from L-ornithine: step 1/1.</text>
</comment>
<dbReference type="InterPro" id="IPR029066">
    <property type="entry name" value="PLP-binding_barrel"/>
</dbReference>
<reference evidence="15 16" key="1">
    <citation type="journal article" date="2021" name="BMC Biol.">
        <title>Horizontally acquired antibacterial genes associated with adaptive radiation of ladybird beetles.</title>
        <authorList>
            <person name="Li H.S."/>
            <person name="Tang X.F."/>
            <person name="Huang Y.H."/>
            <person name="Xu Z.Y."/>
            <person name="Chen M.L."/>
            <person name="Du X.Y."/>
            <person name="Qiu B.Y."/>
            <person name="Chen P.T."/>
            <person name="Zhang W."/>
            <person name="Slipinski A."/>
            <person name="Escalona H.E."/>
            <person name="Waterhouse R.M."/>
            <person name="Zwick A."/>
            <person name="Pang H."/>
        </authorList>
    </citation>
    <scope>NUCLEOTIDE SEQUENCE [LARGE SCALE GENOMIC DNA]</scope>
    <source>
        <strain evidence="15">SYSU2018</strain>
    </source>
</reference>
<evidence type="ECO:0000256" key="2">
    <source>
        <dbReference type="ARBA" id="ARBA00008872"/>
    </source>
</evidence>
<evidence type="ECO:0000256" key="9">
    <source>
        <dbReference type="ARBA" id="ARBA00046672"/>
    </source>
</evidence>
<name>A0ABD2NIZ0_9CUCU</name>
<dbReference type="InterPro" id="IPR022643">
    <property type="entry name" value="De-COase2_C"/>
</dbReference>